<evidence type="ECO:0000256" key="17">
    <source>
        <dbReference type="ARBA" id="ARBA00034523"/>
    </source>
</evidence>
<name>A0AAE0FE09_9CHLO</name>
<keyword evidence="14" id="KW-0576">Peroxisome</keyword>
<comment type="pathway">
    <text evidence="2">Protein modification; protein ubiquitination.</text>
</comment>
<keyword evidence="7" id="KW-0479">Metal-binding</keyword>
<dbReference type="GO" id="GO:0061630">
    <property type="term" value="F:ubiquitin protein ligase activity"/>
    <property type="evidence" value="ECO:0007669"/>
    <property type="project" value="UniProtKB-EC"/>
</dbReference>
<keyword evidence="9" id="KW-0833">Ubl conjugation pathway</keyword>
<comment type="similarity">
    <text evidence="3">Belongs to the pex2/pex10/pex12 family.</text>
</comment>
<sequence length="323" mass="36441">MAAAAYEPSRVVSPHIWERVAEEKRDELATLLRHVATAPSLRVLRVSQLDAERLDTELVELLKDQFKQVFSFFKTGARAASSPEMQALVELIVYGCSVGVGNPTPGCALLNLRYRDERTAGSGEQRTGLEGEPLSLGQRFLLGLFTVGAKYGLARLGGIAHSPRYQDSATPTWKYLLFWTLRSWETWYRCAHLANLITFLRNGRYRSPVERLLQARLVYDKPAMNHAISFEFMNRELVWHELSEMLLFLLPLIPAARIRQQVGKMAAALWPTSNAMALPARHSVELLARGPEPLQCHLCETAPIRVPFEASPCGHSFCYYCLR</sequence>
<accession>A0AAE0FE09</accession>
<dbReference type="InterPro" id="IPR025654">
    <property type="entry name" value="PEX2/10"/>
</dbReference>
<dbReference type="Pfam" id="PF04757">
    <property type="entry name" value="Pex2_Pex12"/>
    <property type="match status" value="1"/>
</dbReference>
<keyword evidence="10" id="KW-0862">Zinc</keyword>
<dbReference type="GO" id="GO:0005778">
    <property type="term" value="C:peroxisomal membrane"/>
    <property type="evidence" value="ECO:0007669"/>
    <property type="project" value="UniProtKB-SubCell"/>
</dbReference>
<evidence type="ECO:0000256" key="13">
    <source>
        <dbReference type="ARBA" id="ARBA00023136"/>
    </source>
</evidence>
<keyword evidence="11" id="KW-0653">Protein transport</keyword>
<dbReference type="Proteomes" id="UP001190700">
    <property type="component" value="Unassembled WGS sequence"/>
</dbReference>
<evidence type="ECO:0000313" key="20">
    <source>
        <dbReference type="Proteomes" id="UP001190700"/>
    </source>
</evidence>
<keyword evidence="5" id="KW-0808">Transferase</keyword>
<keyword evidence="20" id="KW-1185">Reference proteome</keyword>
<protein>
    <recommendedName>
        <fullName evidence="17">RING-type E3 ubiquitin transferase (cysteine targeting)</fullName>
        <ecNumber evidence="17">2.3.2.36</ecNumber>
    </recommendedName>
    <alternativeName>
        <fullName evidence="15">Peroxin-2</fullName>
    </alternativeName>
</protein>
<evidence type="ECO:0000259" key="18">
    <source>
        <dbReference type="Pfam" id="PF04757"/>
    </source>
</evidence>
<reference evidence="19 20" key="1">
    <citation type="journal article" date="2015" name="Genome Biol. Evol.">
        <title>Comparative Genomics of a Bacterivorous Green Alga Reveals Evolutionary Causalities and Consequences of Phago-Mixotrophic Mode of Nutrition.</title>
        <authorList>
            <person name="Burns J.A."/>
            <person name="Paasch A."/>
            <person name="Narechania A."/>
            <person name="Kim E."/>
        </authorList>
    </citation>
    <scope>NUCLEOTIDE SEQUENCE [LARGE SCALE GENOMIC DNA]</scope>
    <source>
        <strain evidence="19 20">PLY_AMNH</strain>
    </source>
</reference>
<comment type="caution">
    <text evidence="19">The sequence shown here is derived from an EMBL/GenBank/DDBJ whole genome shotgun (WGS) entry which is preliminary data.</text>
</comment>
<evidence type="ECO:0000256" key="9">
    <source>
        <dbReference type="ARBA" id="ARBA00022786"/>
    </source>
</evidence>
<evidence type="ECO:0000256" key="6">
    <source>
        <dbReference type="ARBA" id="ARBA00022692"/>
    </source>
</evidence>
<dbReference type="EC" id="2.3.2.36" evidence="17"/>
<evidence type="ECO:0000313" key="19">
    <source>
        <dbReference type="EMBL" id="KAK3257997.1"/>
    </source>
</evidence>
<evidence type="ECO:0000256" key="11">
    <source>
        <dbReference type="ARBA" id="ARBA00022927"/>
    </source>
</evidence>
<dbReference type="InterPro" id="IPR017907">
    <property type="entry name" value="Znf_RING_CS"/>
</dbReference>
<evidence type="ECO:0000256" key="8">
    <source>
        <dbReference type="ARBA" id="ARBA00022771"/>
    </source>
</evidence>
<evidence type="ECO:0000256" key="5">
    <source>
        <dbReference type="ARBA" id="ARBA00022679"/>
    </source>
</evidence>
<keyword evidence="8" id="KW-0863">Zinc-finger</keyword>
<dbReference type="PROSITE" id="PS00518">
    <property type="entry name" value="ZF_RING_1"/>
    <property type="match status" value="1"/>
</dbReference>
<evidence type="ECO:0000256" key="4">
    <source>
        <dbReference type="ARBA" id="ARBA00022448"/>
    </source>
</evidence>
<organism evidence="19 20">
    <name type="scientific">Cymbomonas tetramitiformis</name>
    <dbReference type="NCBI Taxonomy" id="36881"/>
    <lineage>
        <taxon>Eukaryota</taxon>
        <taxon>Viridiplantae</taxon>
        <taxon>Chlorophyta</taxon>
        <taxon>Pyramimonadophyceae</taxon>
        <taxon>Pyramimonadales</taxon>
        <taxon>Pyramimonadaceae</taxon>
        <taxon>Cymbomonas</taxon>
    </lineage>
</organism>
<dbReference type="InterPro" id="IPR006845">
    <property type="entry name" value="Pex_N"/>
</dbReference>
<evidence type="ECO:0000256" key="10">
    <source>
        <dbReference type="ARBA" id="ARBA00022833"/>
    </source>
</evidence>
<comment type="catalytic activity">
    <reaction evidence="16">
        <text>[E2 ubiquitin-conjugating enzyme]-S-ubiquitinyl-L-cysteine + [acceptor protein]-L-cysteine = [E2 ubiquitin-conjugating enzyme]-L-cysteine + [acceptor protein]-S-ubiquitinyl-L-cysteine.</text>
        <dbReference type="EC" id="2.3.2.36"/>
    </reaction>
</comment>
<evidence type="ECO:0000256" key="3">
    <source>
        <dbReference type="ARBA" id="ARBA00008704"/>
    </source>
</evidence>
<comment type="subcellular location">
    <subcellularLocation>
        <location evidence="1">Peroxisome membrane</location>
        <topology evidence="1">Multi-pass membrane protein</topology>
    </subcellularLocation>
</comment>
<evidence type="ECO:0000256" key="16">
    <source>
        <dbReference type="ARBA" id="ARBA00034438"/>
    </source>
</evidence>
<keyword evidence="13" id="KW-0472">Membrane</keyword>
<dbReference type="EMBL" id="LGRX02019905">
    <property type="protein sequence ID" value="KAK3257997.1"/>
    <property type="molecule type" value="Genomic_DNA"/>
</dbReference>
<evidence type="ECO:0000256" key="1">
    <source>
        <dbReference type="ARBA" id="ARBA00004585"/>
    </source>
</evidence>
<dbReference type="AlphaFoldDB" id="A0AAE0FE09"/>
<keyword evidence="4" id="KW-0813">Transport</keyword>
<dbReference type="GO" id="GO:0016558">
    <property type="term" value="P:protein import into peroxisome matrix"/>
    <property type="evidence" value="ECO:0007669"/>
    <property type="project" value="InterPro"/>
</dbReference>
<dbReference type="PANTHER" id="PTHR48178">
    <property type="entry name" value="PEROXISOME BIOGENESIS FACTOR 2"/>
    <property type="match status" value="1"/>
</dbReference>
<evidence type="ECO:0000256" key="7">
    <source>
        <dbReference type="ARBA" id="ARBA00022723"/>
    </source>
</evidence>
<keyword evidence="6" id="KW-0812">Transmembrane</keyword>
<evidence type="ECO:0000256" key="12">
    <source>
        <dbReference type="ARBA" id="ARBA00022989"/>
    </source>
</evidence>
<evidence type="ECO:0000256" key="15">
    <source>
        <dbReference type="ARBA" id="ARBA00032511"/>
    </source>
</evidence>
<gene>
    <name evidence="19" type="ORF">CYMTET_32938</name>
</gene>
<dbReference type="GO" id="GO:0008270">
    <property type="term" value="F:zinc ion binding"/>
    <property type="evidence" value="ECO:0007669"/>
    <property type="project" value="UniProtKB-KW"/>
</dbReference>
<evidence type="ECO:0000256" key="2">
    <source>
        <dbReference type="ARBA" id="ARBA00004906"/>
    </source>
</evidence>
<evidence type="ECO:0000256" key="14">
    <source>
        <dbReference type="ARBA" id="ARBA00023140"/>
    </source>
</evidence>
<feature type="domain" description="Pex N-terminal" evidence="18">
    <location>
        <begin position="55"/>
        <end position="262"/>
    </location>
</feature>
<keyword evidence="12" id="KW-1133">Transmembrane helix</keyword>
<proteinExistence type="inferred from homology"/>
<dbReference type="PANTHER" id="PTHR48178:SF1">
    <property type="entry name" value="PEROXISOME BIOGENESIS FACTOR 2"/>
    <property type="match status" value="1"/>
</dbReference>